<reference evidence="2" key="1">
    <citation type="journal article" date="2014" name="Science">
        <title>The coffee genome provides insight into the convergent evolution of caffeine biosynthesis.</title>
        <authorList>
            <person name="Denoeud F."/>
            <person name="Carretero-Paulet L."/>
            <person name="Dereeper A."/>
            <person name="Droc G."/>
            <person name="Guyot R."/>
            <person name="Pietrella M."/>
            <person name="Zheng C."/>
            <person name="Alberti A."/>
            <person name="Anthony F."/>
            <person name="Aprea G."/>
            <person name="Aury J.M."/>
            <person name="Bento P."/>
            <person name="Bernard M."/>
            <person name="Bocs S."/>
            <person name="Campa C."/>
            <person name="Cenci A."/>
            <person name="Combes M.C."/>
            <person name="Crouzillat D."/>
            <person name="Da Silva C."/>
            <person name="Daddiego L."/>
            <person name="De Bellis F."/>
            <person name="Dussert S."/>
            <person name="Garsmeur O."/>
            <person name="Gayraud T."/>
            <person name="Guignon V."/>
            <person name="Jahn K."/>
            <person name="Jamilloux V."/>
            <person name="Joet T."/>
            <person name="Labadie K."/>
            <person name="Lan T."/>
            <person name="Leclercq J."/>
            <person name="Lepelley M."/>
            <person name="Leroy T."/>
            <person name="Li L.T."/>
            <person name="Librado P."/>
            <person name="Lopez L."/>
            <person name="Munoz A."/>
            <person name="Noel B."/>
            <person name="Pallavicini A."/>
            <person name="Perrotta G."/>
            <person name="Poncet V."/>
            <person name="Pot D."/>
            <person name="Priyono X."/>
            <person name="Rigoreau M."/>
            <person name="Rouard M."/>
            <person name="Rozas J."/>
            <person name="Tranchant-Dubreuil C."/>
            <person name="VanBuren R."/>
            <person name="Zhang Q."/>
            <person name="Andrade A.C."/>
            <person name="Argout X."/>
            <person name="Bertrand B."/>
            <person name="de Kochko A."/>
            <person name="Graziosi G."/>
            <person name="Henry R.J."/>
            <person name="Jayarama X."/>
            <person name="Ming R."/>
            <person name="Nagai C."/>
            <person name="Rounsley S."/>
            <person name="Sankoff D."/>
            <person name="Giuliano G."/>
            <person name="Albert V.A."/>
            <person name="Wincker P."/>
            <person name="Lashermes P."/>
        </authorList>
    </citation>
    <scope>NUCLEOTIDE SEQUENCE [LARGE SCALE GENOMIC DNA]</scope>
    <source>
        <strain evidence="2">cv. DH200-94</strain>
    </source>
</reference>
<dbReference type="AlphaFoldDB" id="A0A068UMI0"/>
<dbReference type="Proteomes" id="UP000295252">
    <property type="component" value="Chromosome I"/>
</dbReference>
<dbReference type="Gramene" id="CDP09710">
    <property type="protein sequence ID" value="CDP09710"/>
    <property type="gene ID" value="GSCOC_T00030149001"/>
</dbReference>
<dbReference type="InParanoid" id="A0A068UMI0"/>
<name>A0A068UMI0_COFCA</name>
<protein>
    <submittedName>
        <fullName evidence="1">Uncharacterized protein</fullName>
    </submittedName>
</protein>
<accession>A0A068UMI0</accession>
<organism evidence="1 2">
    <name type="scientific">Coffea canephora</name>
    <name type="common">Robusta coffee</name>
    <dbReference type="NCBI Taxonomy" id="49390"/>
    <lineage>
        <taxon>Eukaryota</taxon>
        <taxon>Viridiplantae</taxon>
        <taxon>Streptophyta</taxon>
        <taxon>Embryophyta</taxon>
        <taxon>Tracheophyta</taxon>
        <taxon>Spermatophyta</taxon>
        <taxon>Magnoliopsida</taxon>
        <taxon>eudicotyledons</taxon>
        <taxon>Gunneridae</taxon>
        <taxon>Pentapetalae</taxon>
        <taxon>asterids</taxon>
        <taxon>lamiids</taxon>
        <taxon>Gentianales</taxon>
        <taxon>Rubiaceae</taxon>
        <taxon>Ixoroideae</taxon>
        <taxon>Gardenieae complex</taxon>
        <taxon>Bertiereae - Coffeeae clade</taxon>
        <taxon>Coffeeae</taxon>
        <taxon>Coffea</taxon>
    </lineage>
</organism>
<sequence>MLVSTSTKLGVINFDVSSGMLGTQISDLESSLALVTLSGNNYSTFRGKGGDIFFFWQISIAGGAANPALLEKKELQSKRCKMLMPMAFCFIRKYNNDIILVKNAILSTEPQLLLQTQLFFLHSSTSSSRKQPLEIFFFFSFFIFLVCCSSCMAEKLRLATPLKPCCQGVAANYSCGDVRGCDWKNICIEFVKIPNLHSFGMMCTQHKQDGMQLLQLLNLA</sequence>
<evidence type="ECO:0000313" key="2">
    <source>
        <dbReference type="Proteomes" id="UP000295252"/>
    </source>
</evidence>
<keyword evidence="2" id="KW-1185">Reference proteome</keyword>
<dbReference type="EMBL" id="HG739124">
    <property type="protein sequence ID" value="CDP09710.1"/>
    <property type="molecule type" value="Genomic_DNA"/>
</dbReference>
<evidence type="ECO:0000313" key="1">
    <source>
        <dbReference type="EMBL" id="CDP09710.1"/>
    </source>
</evidence>
<gene>
    <name evidence="1" type="ORF">GSCOC_T00030149001</name>
</gene>
<proteinExistence type="predicted"/>